<sequence>MEPKRVLAGPDRLSSLPAELRDEILVRLDLRDAVRTSVLSRTWRHLWKSLSVLSLSFPFGTHPSVVDSVLLPYIGPRVSLFDICVDDESAGRIDDWFAALSRCRVESIHMCGRLRSGYFNLHSSIFSFGDLVSLRLRCCNIPPLPHERDFGDFLARFAHVQKLSLFSPADDVKMPYTLPFTFYNLKNLMLSMDFTEMRPILFMFTLLRSCDNLQKLEIESRDVFGQGFEADWEFLNALWTDGMCASLQIVQMSRVIWLPNEILLMKLILSKARLLRTLYVDTHPDDFDDPIIDLLKCKRASAQARVLFEGLAQQY</sequence>
<dbReference type="CDD" id="cd22160">
    <property type="entry name" value="F-box_AtFBL13-like"/>
    <property type="match status" value="1"/>
</dbReference>
<reference evidence="3" key="2">
    <citation type="journal article" date="2018" name="Plant J.">
        <title>The Sorghum bicolor reference genome: improved assembly, gene annotations, a transcriptome atlas, and signatures of genome organization.</title>
        <authorList>
            <person name="McCormick R.F."/>
            <person name="Truong S.K."/>
            <person name="Sreedasyam A."/>
            <person name="Jenkins J."/>
            <person name="Shu S."/>
            <person name="Sims D."/>
            <person name="Kennedy M."/>
            <person name="Amirebrahimi M."/>
            <person name="Weers B.D."/>
            <person name="McKinley B."/>
            <person name="Mattison A."/>
            <person name="Morishige D.T."/>
            <person name="Grimwood J."/>
            <person name="Schmutz J."/>
            <person name="Mullet J.E."/>
        </authorList>
    </citation>
    <scope>NUCLEOTIDE SEQUENCE [LARGE SCALE GENOMIC DNA]</scope>
    <source>
        <strain evidence="3">cv. BTx623</strain>
    </source>
</reference>
<dbReference type="InterPro" id="IPR032675">
    <property type="entry name" value="LRR_dom_sf"/>
</dbReference>
<dbReference type="InterPro" id="IPR036047">
    <property type="entry name" value="F-box-like_dom_sf"/>
</dbReference>
<dbReference type="InterPro" id="IPR050232">
    <property type="entry name" value="FBL13/AtMIF1-like"/>
</dbReference>
<dbReference type="SUPFAM" id="SSF52047">
    <property type="entry name" value="RNI-like"/>
    <property type="match status" value="1"/>
</dbReference>
<dbReference type="AlphaFoldDB" id="A0A1Z5R4F7"/>
<keyword evidence="3" id="KW-1185">Reference proteome</keyword>
<dbReference type="Pfam" id="PF00646">
    <property type="entry name" value="F-box"/>
    <property type="match status" value="1"/>
</dbReference>
<dbReference type="PROSITE" id="PS50181">
    <property type="entry name" value="FBOX"/>
    <property type="match status" value="1"/>
</dbReference>
<proteinExistence type="predicted"/>
<dbReference type="Gene3D" id="3.80.10.10">
    <property type="entry name" value="Ribonuclease Inhibitor"/>
    <property type="match status" value="1"/>
</dbReference>
<dbReference type="Gramene" id="OQU78429">
    <property type="protein sequence ID" value="OQU78429"/>
    <property type="gene ID" value="SORBI_3009G233600"/>
</dbReference>
<dbReference type="SUPFAM" id="SSF81383">
    <property type="entry name" value="F-box domain"/>
    <property type="match status" value="1"/>
</dbReference>
<gene>
    <name evidence="2" type="ORF">SORBI_3009G233600</name>
</gene>
<organism evidence="2 3">
    <name type="scientific">Sorghum bicolor</name>
    <name type="common">Sorghum</name>
    <name type="synonym">Sorghum vulgare</name>
    <dbReference type="NCBI Taxonomy" id="4558"/>
    <lineage>
        <taxon>Eukaryota</taxon>
        <taxon>Viridiplantae</taxon>
        <taxon>Streptophyta</taxon>
        <taxon>Embryophyta</taxon>
        <taxon>Tracheophyta</taxon>
        <taxon>Spermatophyta</taxon>
        <taxon>Magnoliopsida</taxon>
        <taxon>Liliopsida</taxon>
        <taxon>Poales</taxon>
        <taxon>Poaceae</taxon>
        <taxon>PACMAD clade</taxon>
        <taxon>Panicoideae</taxon>
        <taxon>Andropogonodae</taxon>
        <taxon>Andropogoneae</taxon>
        <taxon>Sorghinae</taxon>
        <taxon>Sorghum</taxon>
    </lineage>
</organism>
<name>A0A1Z5R4F7_SORBI</name>
<feature type="domain" description="F-box" evidence="1">
    <location>
        <begin position="10"/>
        <end position="46"/>
    </location>
</feature>
<dbReference type="EMBL" id="CM000768">
    <property type="protein sequence ID" value="OQU78429.1"/>
    <property type="molecule type" value="Genomic_DNA"/>
</dbReference>
<protein>
    <recommendedName>
        <fullName evidence="1">F-box domain-containing protein</fullName>
    </recommendedName>
</protein>
<evidence type="ECO:0000313" key="3">
    <source>
        <dbReference type="Proteomes" id="UP000000768"/>
    </source>
</evidence>
<dbReference type="InterPro" id="IPR053781">
    <property type="entry name" value="F-box_AtFBL13-like"/>
</dbReference>
<dbReference type="InterPro" id="IPR001810">
    <property type="entry name" value="F-box_dom"/>
</dbReference>
<reference evidence="2 3" key="1">
    <citation type="journal article" date="2009" name="Nature">
        <title>The Sorghum bicolor genome and the diversification of grasses.</title>
        <authorList>
            <person name="Paterson A.H."/>
            <person name="Bowers J.E."/>
            <person name="Bruggmann R."/>
            <person name="Dubchak I."/>
            <person name="Grimwood J."/>
            <person name="Gundlach H."/>
            <person name="Haberer G."/>
            <person name="Hellsten U."/>
            <person name="Mitros T."/>
            <person name="Poliakov A."/>
            <person name="Schmutz J."/>
            <person name="Spannagl M."/>
            <person name="Tang H."/>
            <person name="Wang X."/>
            <person name="Wicker T."/>
            <person name="Bharti A.K."/>
            <person name="Chapman J."/>
            <person name="Feltus F.A."/>
            <person name="Gowik U."/>
            <person name="Grigoriev I.V."/>
            <person name="Lyons E."/>
            <person name="Maher C.A."/>
            <person name="Martis M."/>
            <person name="Narechania A."/>
            <person name="Otillar R.P."/>
            <person name="Penning B.W."/>
            <person name="Salamov A.A."/>
            <person name="Wang Y."/>
            <person name="Zhang L."/>
            <person name="Carpita N.C."/>
            <person name="Freeling M."/>
            <person name="Gingle A.R."/>
            <person name="Hash C.T."/>
            <person name="Keller B."/>
            <person name="Klein P."/>
            <person name="Kresovich S."/>
            <person name="McCann M.C."/>
            <person name="Ming R."/>
            <person name="Peterson D.G."/>
            <person name="Mehboob-ur-Rahman"/>
            <person name="Ware D."/>
            <person name="Westhoff P."/>
            <person name="Mayer K.F."/>
            <person name="Messing J."/>
            <person name="Rokhsar D.S."/>
        </authorList>
    </citation>
    <scope>NUCLEOTIDE SEQUENCE [LARGE SCALE GENOMIC DNA]</scope>
    <source>
        <strain evidence="3">cv. BTx623</strain>
    </source>
</reference>
<evidence type="ECO:0000313" key="2">
    <source>
        <dbReference type="EMBL" id="OQU78429.1"/>
    </source>
</evidence>
<dbReference type="ExpressionAtlas" id="A0A1Z5R4F7">
    <property type="expression patterns" value="baseline"/>
</dbReference>
<evidence type="ECO:0000259" key="1">
    <source>
        <dbReference type="PROSITE" id="PS50181"/>
    </source>
</evidence>
<dbReference type="PANTHER" id="PTHR31900">
    <property type="entry name" value="F-BOX/RNI SUPERFAMILY PROTEIN-RELATED"/>
    <property type="match status" value="1"/>
</dbReference>
<accession>A0A1Z5R4F7</accession>
<dbReference type="PANTHER" id="PTHR31900:SF30">
    <property type="entry name" value="SUPERFAMILY PROTEIN, PUTATIVE-RELATED"/>
    <property type="match status" value="1"/>
</dbReference>
<dbReference type="Proteomes" id="UP000000768">
    <property type="component" value="Chromosome 9"/>
</dbReference>